<dbReference type="EMBL" id="CADCXU010021549">
    <property type="protein sequence ID" value="CAB0009155.1"/>
    <property type="molecule type" value="Genomic_DNA"/>
</dbReference>
<keyword evidence="2" id="KW-1185">Reference proteome</keyword>
<gene>
    <name evidence="1" type="ORF">NTEN_LOCUS14328</name>
</gene>
<proteinExistence type="predicted"/>
<dbReference type="AlphaFoldDB" id="A0A6H5H1A1"/>
<sequence>MFLQAKMKCRRELEESRSGSVPFVLWQVETFKTRTTGAASVEEARTKRRMMKKCCRGLQRVAKHPKKLKTP</sequence>
<feature type="non-terminal residue" evidence="1">
    <location>
        <position position="71"/>
    </location>
</feature>
<accession>A0A6H5H1A1</accession>
<protein>
    <submittedName>
        <fullName evidence="1">Uncharacterized protein</fullName>
    </submittedName>
</protein>
<evidence type="ECO:0000313" key="1">
    <source>
        <dbReference type="EMBL" id="CAB0009155.1"/>
    </source>
</evidence>
<reference evidence="1 2" key="1">
    <citation type="submission" date="2020-02" db="EMBL/GenBank/DDBJ databases">
        <authorList>
            <person name="Ferguson B K."/>
        </authorList>
    </citation>
    <scope>NUCLEOTIDE SEQUENCE [LARGE SCALE GENOMIC DNA]</scope>
</reference>
<organism evidence="1 2">
    <name type="scientific">Nesidiocoris tenuis</name>
    <dbReference type="NCBI Taxonomy" id="355587"/>
    <lineage>
        <taxon>Eukaryota</taxon>
        <taxon>Metazoa</taxon>
        <taxon>Ecdysozoa</taxon>
        <taxon>Arthropoda</taxon>
        <taxon>Hexapoda</taxon>
        <taxon>Insecta</taxon>
        <taxon>Pterygota</taxon>
        <taxon>Neoptera</taxon>
        <taxon>Paraneoptera</taxon>
        <taxon>Hemiptera</taxon>
        <taxon>Heteroptera</taxon>
        <taxon>Panheteroptera</taxon>
        <taxon>Cimicomorpha</taxon>
        <taxon>Miridae</taxon>
        <taxon>Dicyphina</taxon>
        <taxon>Nesidiocoris</taxon>
    </lineage>
</organism>
<evidence type="ECO:0000313" key="2">
    <source>
        <dbReference type="Proteomes" id="UP000479000"/>
    </source>
</evidence>
<dbReference type="Proteomes" id="UP000479000">
    <property type="component" value="Unassembled WGS sequence"/>
</dbReference>
<name>A0A6H5H1A1_9HEMI</name>